<organism evidence="2 3">
    <name type="scientific">Podarcis muralis</name>
    <name type="common">Wall lizard</name>
    <name type="synonym">Lacerta muralis</name>
    <dbReference type="NCBI Taxonomy" id="64176"/>
    <lineage>
        <taxon>Eukaryota</taxon>
        <taxon>Metazoa</taxon>
        <taxon>Chordata</taxon>
        <taxon>Craniata</taxon>
        <taxon>Vertebrata</taxon>
        <taxon>Euteleostomi</taxon>
        <taxon>Lepidosauria</taxon>
        <taxon>Squamata</taxon>
        <taxon>Bifurcata</taxon>
        <taxon>Unidentata</taxon>
        <taxon>Episquamata</taxon>
        <taxon>Laterata</taxon>
        <taxon>Lacertibaenia</taxon>
        <taxon>Lacertidae</taxon>
        <taxon>Podarcis</taxon>
    </lineage>
</organism>
<evidence type="ECO:0000313" key="2">
    <source>
        <dbReference type="Ensembl" id="ENSPMRP00000006613.1"/>
    </source>
</evidence>
<evidence type="ECO:0000256" key="1">
    <source>
        <dbReference type="SAM" id="MobiDB-lite"/>
    </source>
</evidence>
<dbReference type="AlphaFoldDB" id="A0A670I3X3"/>
<dbReference type="SUPFAM" id="SSF52047">
    <property type="entry name" value="RNI-like"/>
    <property type="match status" value="1"/>
</dbReference>
<dbReference type="Ensembl" id="ENSPMRT00000007046.1">
    <property type="protein sequence ID" value="ENSPMRP00000006613.1"/>
    <property type="gene ID" value="ENSPMRG00000004473.1"/>
</dbReference>
<reference evidence="2" key="3">
    <citation type="submission" date="2025-09" db="UniProtKB">
        <authorList>
            <consortium name="Ensembl"/>
        </authorList>
    </citation>
    <scope>IDENTIFICATION</scope>
</reference>
<reference evidence="2 3" key="1">
    <citation type="journal article" date="2019" name="Proc. Natl. Acad. Sci. U.S.A.">
        <title>Regulatory changes in pterin and carotenoid genes underlie balanced color polymorphisms in the wall lizard.</title>
        <authorList>
            <person name="Andrade P."/>
            <person name="Pinho C."/>
            <person name="Perez I de Lanuza G."/>
            <person name="Afonso S."/>
            <person name="Brejcha J."/>
            <person name="Rubin C.J."/>
            <person name="Wallerman O."/>
            <person name="Pereira P."/>
            <person name="Sabatino S.J."/>
            <person name="Bellati A."/>
            <person name="Pellitteri-Rosa D."/>
            <person name="Bosakova Z."/>
            <person name="Bunikis I."/>
            <person name="Carretero M.A."/>
            <person name="Feiner N."/>
            <person name="Marsik P."/>
            <person name="Pauperio F."/>
            <person name="Salvi D."/>
            <person name="Soler L."/>
            <person name="While G.M."/>
            <person name="Uller T."/>
            <person name="Font E."/>
            <person name="Andersson L."/>
            <person name="Carneiro M."/>
        </authorList>
    </citation>
    <scope>NUCLEOTIDE SEQUENCE</scope>
</reference>
<evidence type="ECO:0000313" key="3">
    <source>
        <dbReference type="Proteomes" id="UP000472272"/>
    </source>
</evidence>
<feature type="compositionally biased region" description="Acidic residues" evidence="1">
    <location>
        <begin position="56"/>
        <end position="67"/>
    </location>
</feature>
<feature type="region of interest" description="Disordered" evidence="1">
    <location>
        <begin position="178"/>
        <end position="199"/>
    </location>
</feature>
<proteinExistence type="predicted"/>
<dbReference type="Proteomes" id="UP000472272">
    <property type="component" value="Chromosome 3"/>
</dbReference>
<feature type="region of interest" description="Disordered" evidence="1">
    <location>
        <begin position="49"/>
        <end position="72"/>
    </location>
</feature>
<accession>A0A670I3X3</accession>
<keyword evidence="3" id="KW-1185">Reference proteome</keyword>
<feature type="compositionally biased region" description="Basic and acidic residues" evidence="1">
    <location>
        <begin position="190"/>
        <end position="199"/>
    </location>
</feature>
<dbReference type="GeneTree" id="ENSGT00940000159341"/>
<reference evidence="2" key="2">
    <citation type="submission" date="2025-08" db="UniProtKB">
        <authorList>
            <consortium name="Ensembl"/>
        </authorList>
    </citation>
    <scope>IDENTIFICATION</scope>
</reference>
<dbReference type="OMA" id="MCHNLKD"/>
<protein>
    <submittedName>
        <fullName evidence="2">Uncharacterized protein</fullName>
    </submittedName>
</protein>
<name>A0A670I3X3_PODMU</name>
<sequence>MFFERHLENILKFYIPDTTNPNQVLDVIPLCKEYVKKLDIDQFLPPVKIDQKKEDEEASDAESDSGMDEPSMDHFDMSMLTPALCHLEELHLSYGVKDCGMNFEWNLFEFTYRDCCSLANAVKKCPTLKDGGKQLLEGMTDNKTVVEFDLRLAEVGQESEYLINQAIKTNQELARFKSLQHPPSAPVPHTVEEKHPEQG</sequence>
<dbReference type="Gene3D" id="3.80.10.10">
    <property type="entry name" value="Ribonuclease Inhibitor"/>
    <property type="match status" value="1"/>
</dbReference>
<dbReference type="InterPro" id="IPR032675">
    <property type="entry name" value="LRR_dom_sf"/>
</dbReference>